<reference evidence="9 10" key="1">
    <citation type="submission" date="2016-09" db="EMBL/GenBank/DDBJ databases">
        <title>Draft genome sequence for the type strain of Desulfuribacillus alkaliarsenatis AHT28, an obligately anaerobic, sulfidogenic bacterium isolated from Russian soda lake sediments.</title>
        <authorList>
            <person name="Abin C.A."/>
            <person name="Hollibaugh J.T."/>
        </authorList>
    </citation>
    <scope>NUCLEOTIDE SEQUENCE [LARGE SCALE GENOMIC DNA]</scope>
    <source>
        <strain evidence="9 10">AHT28</strain>
    </source>
</reference>
<dbReference type="EC" id="2.3.1.51" evidence="7"/>
<sequence length="240" mass="27065">MLRTVYFFTRFGLHLISTLHTSYKFNKLGKEGKLEEQKTFLDESAKAWGQYLVERTGSTIHVQGKDNIPDGPCLIISNHQSNFDIPILAGYLDKPLGFIAKKELGKVPIMSTWMKRVKCVFIDRQNPRQAIKALGEATNFLKEGHTLVIFPEGTRSKSAKMGEFKKGSLRIAEKSGVPIVPVTISGSYKIYEGNGSRVRPAEVNVIVGEPIYINQLTDEEKDQLLDNLRQQFQHNLDALQ</sequence>
<keyword evidence="7" id="KW-1208">Phospholipid metabolism</keyword>
<evidence type="ECO:0000256" key="4">
    <source>
        <dbReference type="ARBA" id="ARBA00022679"/>
    </source>
</evidence>
<name>A0A1E5G501_9FIRM</name>
<dbReference type="STRING" id="766136.BHF68_13785"/>
<dbReference type="EMBL" id="MIJE01000004">
    <property type="protein sequence ID" value="OEF97756.1"/>
    <property type="molecule type" value="Genomic_DNA"/>
</dbReference>
<evidence type="ECO:0000256" key="3">
    <source>
        <dbReference type="ARBA" id="ARBA00022516"/>
    </source>
</evidence>
<evidence type="ECO:0000259" key="8">
    <source>
        <dbReference type="SMART" id="SM00563"/>
    </source>
</evidence>
<comment type="catalytic activity">
    <reaction evidence="7">
        <text>a 1-acyl-sn-glycero-3-phosphate + an acyl-CoA = a 1,2-diacyl-sn-glycero-3-phosphate + CoA</text>
        <dbReference type="Rhea" id="RHEA:19709"/>
        <dbReference type="ChEBI" id="CHEBI:57287"/>
        <dbReference type="ChEBI" id="CHEBI:57970"/>
        <dbReference type="ChEBI" id="CHEBI:58342"/>
        <dbReference type="ChEBI" id="CHEBI:58608"/>
        <dbReference type="EC" id="2.3.1.51"/>
    </reaction>
</comment>
<dbReference type="AlphaFoldDB" id="A0A1E5G501"/>
<dbReference type="GO" id="GO:0006654">
    <property type="term" value="P:phosphatidic acid biosynthetic process"/>
    <property type="evidence" value="ECO:0007669"/>
    <property type="project" value="TreeGrafter"/>
</dbReference>
<keyword evidence="5 7" id="KW-0443">Lipid metabolism</keyword>
<dbReference type="CDD" id="cd07989">
    <property type="entry name" value="LPLAT_AGPAT-like"/>
    <property type="match status" value="1"/>
</dbReference>
<dbReference type="InterPro" id="IPR002123">
    <property type="entry name" value="Plipid/glycerol_acylTrfase"/>
</dbReference>
<dbReference type="SMART" id="SM00563">
    <property type="entry name" value="PlsC"/>
    <property type="match status" value="1"/>
</dbReference>
<comment type="caution">
    <text evidence="9">The sequence shown here is derived from an EMBL/GenBank/DDBJ whole genome shotgun (WGS) entry which is preliminary data.</text>
</comment>
<comment type="similarity">
    <text evidence="2 7">Belongs to the 1-acyl-sn-glycerol-3-phosphate acyltransferase family.</text>
</comment>
<evidence type="ECO:0000313" key="9">
    <source>
        <dbReference type="EMBL" id="OEF97756.1"/>
    </source>
</evidence>
<comment type="domain">
    <text evidence="7">The HXXXXD motif is essential for acyltransferase activity and may constitute the binding site for the phosphate moiety of the glycerol-3-phosphate.</text>
</comment>
<feature type="domain" description="Phospholipid/glycerol acyltransferase" evidence="8">
    <location>
        <begin position="73"/>
        <end position="187"/>
    </location>
</feature>
<keyword evidence="10" id="KW-1185">Reference proteome</keyword>
<comment type="pathway">
    <text evidence="1">Lipid metabolism.</text>
</comment>
<keyword evidence="4 7" id="KW-0808">Transferase</keyword>
<accession>A0A1E5G501</accession>
<evidence type="ECO:0000256" key="2">
    <source>
        <dbReference type="ARBA" id="ARBA00008655"/>
    </source>
</evidence>
<dbReference type="SUPFAM" id="SSF69593">
    <property type="entry name" value="Glycerol-3-phosphate (1)-acyltransferase"/>
    <property type="match status" value="1"/>
</dbReference>
<organism evidence="9 10">
    <name type="scientific">Desulfuribacillus alkaliarsenatis</name>
    <dbReference type="NCBI Taxonomy" id="766136"/>
    <lineage>
        <taxon>Bacteria</taxon>
        <taxon>Bacillati</taxon>
        <taxon>Bacillota</taxon>
        <taxon>Desulfuribacillia</taxon>
        <taxon>Desulfuribacillales</taxon>
        <taxon>Desulfuribacillaceae</taxon>
        <taxon>Desulfuribacillus</taxon>
    </lineage>
</organism>
<evidence type="ECO:0000256" key="6">
    <source>
        <dbReference type="ARBA" id="ARBA00023315"/>
    </source>
</evidence>
<dbReference type="Pfam" id="PF01553">
    <property type="entry name" value="Acyltransferase"/>
    <property type="match status" value="1"/>
</dbReference>
<gene>
    <name evidence="9" type="ORF">BHF68_13785</name>
</gene>
<dbReference type="PANTHER" id="PTHR10434:SF64">
    <property type="entry name" value="1-ACYL-SN-GLYCEROL-3-PHOSPHATE ACYLTRANSFERASE-RELATED"/>
    <property type="match status" value="1"/>
</dbReference>
<proteinExistence type="inferred from homology"/>
<dbReference type="GO" id="GO:0003841">
    <property type="term" value="F:1-acylglycerol-3-phosphate O-acyltransferase activity"/>
    <property type="evidence" value="ECO:0007669"/>
    <property type="project" value="UniProtKB-UniRule"/>
</dbReference>
<keyword evidence="7" id="KW-0594">Phospholipid biosynthesis</keyword>
<protein>
    <recommendedName>
        <fullName evidence="7">1-acyl-sn-glycerol-3-phosphate acyltransferase</fullName>
        <ecNumber evidence="7">2.3.1.51</ecNumber>
    </recommendedName>
</protein>
<dbReference type="GO" id="GO:0016020">
    <property type="term" value="C:membrane"/>
    <property type="evidence" value="ECO:0007669"/>
    <property type="project" value="InterPro"/>
</dbReference>
<keyword evidence="6 7" id="KW-0012">Acyltransferase</keyword>
<dbReference type="Proteomes" id="UP000094296">
    <property type="component" value="Unassembled WGS sequence"/>
</dbReference>
<evidence type="ECO:0000256" key="1">
    <source>
        <dbReference type="ARBA" id="ARBA00005189"/>
    </source>
</evidence>
<evidence type="ECO:0000256" key="5">
    <source>
        <dbReference type="ARBA" id="ARBA00023098"/>
    </source>
</evidence>
<dbReference type="PANTHER" id="PTHR10434">
    <property type="entry name" value="1-ACYL-SN-GLYCEROL-3-PHOSPHATE ACYLTRANSFERASE"/>
    <property type="match status" value="1"/>
</dbReference>
<evidence type="ECO:0000256" key="7">
    <source>
        <dbReference type="RuleBase" id="RU361267"/>
    </source>
</evidence>
<dbReference type="OrthoDB" id="9803035at2"/>
<dbReference type="InterPro" id="IPR004552">
    <property type="entry name" value="AGP_acyltrans"/>
</dbReference>
<evidence type="ECO:0000313" key="10">
    <source>
        <dbReference type="Proteomes" id="UP000094296"/>
    </source>
</evidence>
<dbReference type="RefSeq" id="WP_069642535.1">
    <property type="nucleotide sequence ID" value="NZ_MIJE01000004.1"/>
</dbReference>
<keyword evidence="3 7" id="KW-0444">Lipid biosynthesis</keyword>
<dbReference type="NCBIfam" id="TIGR00530">
    <property type="entry name" value="AGP_acyltrn"/>
    <property type="match status" value="1"/>
</dbReference>